<dbReference type="STRING" id="29760.E0CW10"/>
<name>E0CW10_VITVI</name>
<dbReference type="HOGENOM" id="CLU_3336603_0_0_1"/>
<dbReference type="EMBL" id="FN595253">
    <property type="protein sequence ID" value="CBI23343.3"/>
    <property type="molecule type" value="Genomic_DNA"/>
</dbReference>
<accession>E0CW10</accession>
<proteinExistence type="predicted"/>
<gene>
    <name evidence="1" type="ordered locus">VIT_07s0104g00170</name>
</gene>
<protein>
    <submittedName>
        <fullName evidence="1">Uncharacterized protein</fullName>
    </submittedName>
</protein>
<organism evidence="1 2">
    <name type="scientific">Vitis vinifera</name>
    <name type="common">Grape</name>
    <dbReference type="NCBI Taxonomy" id="29760"/>
    <lineage>
        <taxon>Eukaryota</taxon>
        <taxon>Viridiplantae</taxon>
        <taxon>Streptophyta</taxon>
        <taxon>Embryophyta</taxon>
        <taxon>Tracheophyta</taxon>
        <taxon>Spermatophyta</taxon>
        <taxon>Magnoliopsida</taxon>
        <taxon>eudicotyledons</taxon>
        <taxon>Gunneridae</taxon>
        <taxon>Pentapetalae</taxon>
        <taxon>rosids</taxon>
        <taxon>Vitales</taxon>
        <taxon>Vitaceae</taxon>
        <taxon>Viteae</taxon>
        <taxon>Vitis</taxon>
    </lineage>
</organism>
<sequence>MYSGNQVGLAIGISAGDKLWVFRYILEDFKNHWSCRFI</sequence>
<evidence type="ECO:0000313" key="2">
    <source>
        <dbReference type="Proteomes" id="UP000009183"/>
    </source>
</evidence>
<dbReference type="AlphaFoldDB" id="E0CW10"/>
<dbReference type="PaxDb" id="29760-VIT_07s0104g00170.t01"/>
<dbReference type="InParanoid" id="E0CW10"/>
<keyword evidence="2" id="KW-1185">Reference proteome</keyword>
<evidence type="ECO:0000313" key="1">
    <source>
        <dbReference type="EMBL" id="CBI23343.3"/>
    </source>
</evidence>
<dbReference type="Proteomes" id="UP000009183">
    <property type="component" value="Chromosome 7, unordered"/>
</dbReference>
<reference evidence="2" key="1">
    <citation type="journal article" date="2007" name="Nature">
        <title>The grapevine genome sequence suggests ancestral hexaploidization in major angiosperm phyla.</title>
        <authorList>
            <consortium name="The French-Italian Public Consortium for Grapevine Genome Characterization."/>
            <person name="Jaillon O."/>
            <person name="Aury J.-M."/>
            <person name="Noel B."/>
            <person name="Policriti A."/>
            <person name="Clepet C."/>
            <person name="Casagrande A."/>
            <person name="Choisne N."/>
            <person name="Aubourg S."/>
            <person name="Vitulo N."/>
            <person name="Jubin C."/>
            <person name="Vezzi A."/>
            <person name="Legeai F."/>
            <person name="Hugueney P."/>
            <person name="Dasilva C."/>
            <person name="Horner D."/>
            <person name="Mica E."/>
            <person name="Jublot D."/>
            <person name="Poulain J."/>
            <person name="Bruyere C."/>
            <person name="Billault A."/>
            <person name="Segurens B."/>
            <person name="Gouyvenoux M."/>
            <person name="Ugarte E."/>
            <person name="Cattonaro F."/>
            <person name="Anthouard V."/>
            <person name="Vico V."/>
            <person name="Del Fabbro C."/>
            <person name="Alaux M."/>
            <person name="Di Gaspero G."/>
            <person name="Dumas V."/>
            <person name="Felice N."/>
            <person name="Paillard S."/>
            <person name="Juman I."/>
            <person name="Moroldo M."/>
            <person name="Scalabrin S."/>
            <person name="Canaguier A."/>
            <person name="Le Clainche I."/>
            <person name="Malacrida G."/>
            <person name="Durand E."/>
            <person name="Pesole G."/>
            <person name="Laucou V."/>
            <person name="Chatelet P."/>
            <person name="Merdinoglu D."/>
            <person name="Delledonne M."/>
            <person name="Pezzotti M."/>
            <person name="Lecharny A."/>
            <person name="Scarpelli C."/>
            <person name="Artiguenave F."/>
            <person name="Pe M.E."/>
            <person name="Valle G."/>
            <person name="Morgante M."/>
            <person name="Caboche M."/>
            <person name="Adam-Blondon A.-F."/>
            <person name="Weissenbach J."/>
            <person name="Quetier F."/>
            <person name="Wincker P."/>
        </authorList>
    </citation>
    <scope>NUCLEOTIDE SEQUENCE [LARGE SCALE GENOMIC DNA]</scope>
    <source>
        <strain evidence="2">cv. Pinot noir / PN40024</strain>
    </source>
</reference>